<dbReference type="InterPro" id="IPR050708">
    <property type="entry name" value="T6SS_VgrG/RHS"/>
</dbReference>
<feature type="domain" description="Teneurin-like YD-shell" evidence="2">
    <location>
        <begin position="21"/>
        <end position="111"/>
    </location>
</feature>
<name>A0AAP7A7W3_PAEAL</name>
<dbReference type="AlphaFoldDB" id="A0AAP7A7W3"/>
<dbReference type="Pfam" id="PF25023">
    <property type="entry name" value="TEN_YD-shell"/>
    <property type="match status" value="1"/>
</dbReference>
<evidence type="ECO:0000313" key="4">
    <source>
        <dbReference type="Proteomes" id="UP000552038"/>
    </source>
</evidence>
<evidence type="ECO:0000256" key="1">
    <source>
        <dbReference type="ARBA" id="ARBA00022737"/>
    </source>
</evidence>
<dbReference type="PANTHER" id="PTHR32305:SF15">
    <property type="entry name" value="PROTEIN RHSA-RELATED"/>
    <property type="match status" value="1"/>
</dbReference>
<gene>
    <name evidence="3" type="ORF">HMI46_26955</name>
</gene>
<reference evidence="3 4" key="1">
    <citation type="submission" date="2020-05" db="EMBL/GenBank/DDBJ databases">
        <title>Whole genome sequencing and identification of novel metabolites from Paenibacillus alvei strain JR949.</title>
        <authorList>
            <person name="Rajendhran J."/>
            <person name="Sree Pranav P."/>
            <person name="Mahalakshmi B."/>
            <person name="Karthikeyan R."/>
        </authorList>
    </citation>
    <scope>NUCLEOTIDE SEQUENCE [LARGE SCALE GENOMIC DNA]</scope>
    <source>
        <strain evidence="3 4">JR949</strain>
    </source>
</reference>
<dbReference type="InterPro" id="IPR056823">
    <property type="entry name" value="TEN-like_YD-shell"/>
</dbReference>
<evidence type="ECO:0000313" key="3">
    <source>
        <dbReference type="EMBL" id="NOJ74147.1"/>
    </source>
</evidence>
<dbReference type="Proteomes" id="UP000552038">
    <property type="component" value="Unassembled WGS sequence"/>
</dbReference>
<organism evidence="3 4">
    <name type="scientific">Paenibacillus alvei</name>
    <name type="common">Bacillus alvei</name>
    <dbReference type="NCBI Taxonomy" id="44250"/>
    <lineage>
        <taxon>Bacteria</taxon>
        <taxon>Bacillati</taxon>
        <taxon>Bacillota</taxon>
        <taxon>Bacilli</taxon>
        <taxon>Bacillales</taxon>
        <taxon>Paenibacillaceae</taxon>
        <taxon>Paenibacillus</taxon>
    </lineage>
</organism>
<protein>
    <recommendedName>
        <fullName evidence="2">Teneurin-like YD-shell domain-containing protein</fullName>
    </recommendedName>
</protein>
<evidence type="ECO:0000259" key="2">
    <source>
        <dbReference type="Pfam" id="PF25023"/>
    </source>
</evidence>
<feature type="non-terminal residue" evidence="3">
    <location>
        <position position="1"/>
    </location>
</feature>
<dbReference type="RefSeq" id="WP_171420070.1">
    <property type="nucleotide sequence ID" value="NZ_JABFOR010000085.1"/>
</dbReference>
<sequence>LPFKKAYRNWSPYSYRNAMVTPSQTVEYTYDKDGNRLTMREDGKTTAYKYDPAGRMIQAGKEQFKYDANGNLIKQSGGKQGHVTYSYTGYNKLKSVHYDDRSKVEYEYDAFLDKIARTESLIDPRQQAGKEEALTKQQMYYLNDGLNVMKEYGENLEPIAQYYEANGQIISRRAFQYTGRDNIDVPLNKRSRPQVRGILRGDMTYYLNDQLGSVTHITDRTGETLEQYRYDAFGSLMTPITPEYNTIGYTGQIG</sequence>
<comment type="caution">
    <text evidence="3">The sequence shown here is derived from an EMBL/GenBank/DDBJ whole genome shotgun (WGS) entry which is preliminary data.</text>
</comment>
<dbReference type="Gene3D" id="2.180.10.10">
    <property type="entry name" value="RHS repeat-associated core"/>
    <property type="match status" value="1"/>
</dbReference>
<dbReference type="PANTHER" id="PTHR32305">
    <property type="match status" value="1"/>
</dbReference>
<keyword evidence="1" id="KW-0677">Repeat</keyword>
<proteinExistence type="predicted"/>
<accession>A0AAP7A7W3</accession>
<dbReference type="EMBL" id="JABFOR010000085">
    <property type="protein sequence ID" value="NOJ74147.1"/>
    <property type="molecule type" value="Genomic_DNA"/>
</dbReference>